<organism evidence="3 4">
    <name type="scientific">Agromyces aureus</name>
    <dbReference type="NCBI Taxonomy" id="453304"/>
    <lineage>
        <taxon>Bacteria</taxon>
        <taxon>Bacillati</taxon>
        <taxon>Actinomycetota</taxon>
        <taxon>Actinomycetes</taxon>
        <taxon>Micrococcales</taxon>
        <taxon>Microbacteriaceae</taxon>
        <taxon>Agromyces</taxon>
    </lineage>
</organism>
<name>A0A191WG38_9MICO</name>
<evidence type="ECO:0000313" key="3">
    <source>
        <dbReference type="EMBL" id="ANJ27192.1"/>
    </source>
</evidence>
<evidence type="ECO:0000313" key="4">
    <source>
        <dbReference type="Proteomes" id="UP000078437"/>
    </source>
</evidence>
<accession>A0A191WG38</accession>
<dbReference type="PANTHER" id="PTHR24321">
    <property type="entry name" value="DEHYDROGENASES, SHORT CHAIN"/>
    <property type="match status" value="1"/>
</dbReference>
<dbReference type="Proteomes" id="UP000078437">
    <property type="component" value="Chromosome"/>
</dbReference>
<dbReference type="Pfam" id="PF13561">
    <property type="entry name" value="adh_short_C2"/>
    <property type="match status" value="1"/>
</dbReference>
<reference evidence="3 4" key="1">
    <citation type="journal article" date="2016" name="Int. J. Syst. Evol. Microbiol.">
        <title>Agromyces aureus sp. nov., isolated from the rhizosphere of Salix caprea L. grown in a heavy-metal-contaminated soil.</title>
        <authorList>
            <person name="Corretto E."/>
            <person name="Antonielli L."/>
            <person name="Sessitsch A."/>
            <person name="Compant S."/>
            <person name="Gorfer M."/>
            <person name="Kuffner M."/>
            <person name="Brader G."/>
        </authorList>
    </citation>
    <scope>NUCLEOTIDE SEQUENCE [LARGE SCALE GENOMIC DNA]</scope>
    <source>
        <strain evidence="3 4">AR33</strain>
    </source>
</reference>
<keyword evidence="4" id="KW-1185">Reference proteome</keyword>
<proteinExistence type="inferred from homology"/>
<dbReference type="InterPro" id="IPR002347">
    <property type="entry name" value="SDR_fam"/>
</dbReference>
<dbReference type="PRINTS" id="PR00081">
    <property type="entry name" value="GDHRDH"/>
</dbReference>
<dbReference type="PANTHER" id="PTHR24321:SF8">
    <property type="entry name" value="ESTRADIOL 17-BETA-DEHYDROGENASE 8-RELATED"/>
    <property type="match status" value="1"/>
</dbReference>
<dbReference type="CDD" id="cd05233">
    <property type="entry name" value="SDR_c"/>
    <property type="match status" value="1"/>
</dbReference>
<dbReference type="OrthoDB" id="517007at2"/>
<dbReference type="AlphaFoldDB" id="A0A191WG38"/>
<sequence length="277" mass="27856">MSFPFADVSTRSLTDLLSLAGRRAVVTGAAQGLGKAIAARLAEAGADLLLIDLNEDAARAAAAELADRYGVRVASTHADVTDAASVAAAADLAVAELGGIDVWVNNAGIFPNAPVTMMPDEMWDATFAVNARGVFLGSREAARRMSADGSGGVIVNIISTAGVQVAFPGMAAYVGSKHAALGMTKSLAVDLAPLGIRVLGVAPSFVPTEGNLAAARAGAEAAAAAGIEMPPLDVMSTSMIGRMGTPDDIARVVLFAASDLSMIMTGSTLLADAGETV</sequence>
<comment type="similarity">
    <text evidence="1">Belongs to the short-chain dehydrogenases/reductases (SDR) family.</text>
</comment>
<dbReference type="PRINTS" id="PR00080">
    <property type="entry name" value="SDRFAMILY"/>
</dbReference>
<dbReference type="FunFam" id="3.40.50.720:FF:000084">
    <property type="entry name" value="Short-chain dehydrogenase reductase"/>
    <property type="match status" value="1"/>
</dbReference>
<dbReference type="SUPFAM" id="SSF51735">
    <property type="entry name" value="NAD(P)-binding Rossmann-fold domains"/>
    <property type="match status" value="1"/>
</dbReference>
<evidence type="ECO:0000256" key="1">
    <source>
        <dbReference type="ARBA" id="ARBA00006484"/>
    </source>
</evidence>
<dbReference type="KEGG" id="agy:ATC03_11120"/>
<protein>
    <submittedName>
        <fullName evidence="3">Short-chain dehydrogenase</fullName>
    </submittedName>
</protein>
<dbReference type="EMBL" id="CP013979">
    <property type="protein sequence ID" value="ANJ27192.1"/>
    <property type="molecule type" value="Genomic_DNA"/>
</dbReference>
<gene>
    <name evidence="3" type="ORF">ATC03_11120</name>
</gene>
<dbReference type="GO" id="GO:0016491">
    <property type="term" value="F:oxidoreductase activity"/>
    <property type="evidence" value="ECO:0007669"/>
    <property type="project" value="UniProtKB-KW"/>
</dbReference>
<evidence type="ECO:0000256" key="2">
    <source>
        <dbReference type="ARBA" id="ARBA00023002"/>
    </source>
</evidence>
<dbReference type="STRING" id="453304.ATC03_11120"/>
<reference evidence="4" key="2">
    <citation type="submission" date="2016-01" db="EMBL/GenBank/DDBJ databases">
        <title>Complete genome sequence of Agromyces aureus AR33T and comparison with related organisms.</title>
        <authorList>
            <person name="Corretto E."/>
            <person name="Antonielli L."/>
            <person name="Sessitsch A."/>
            <person name="Brader G."/>
        </authorList>
    </citation>
    <scope>NUCLEOTIDE SEQUENCE [LARGE SCALE GENOMIC DNA]</scope>
    <source>
        <strain evidence="4">AR33</strain>
    </source>
</reference>
<dbReference type="InterPro" id="IPR036291">
    <property type="entry name" value="NAD(P)-bd_dom_sf"/>
</dbReference>
<keyword evidence="2" id="KW-0560">Oxidoreductase</keyword>
<dbReference type="RefSeq" id="WP_067876891.1">
    <property type="nucleotide sequence ID" value="NZ_CP013979.1"/>
</dbReference>
<dbReference type="Gene3D" id="3.40.50.720">
    <property type="entry name" value="NAD(P)-binding Rossmann-like Domain"/>
    <property type="match status" value="1"/>
</dbReference>